<feature type="transmembrane region" description="Helical" evidence="6">
    <location>
        <begin position="405"/>
        <end position="424"/>
    </location>
</feature>
<feature type="transmembrane region" description="Helical" evidence="6">
    <location>
        <begin position="314"/>
        <end position="338"/>
    </location>
</feature>
<dbReference type="AlphaFoldDB" id="A0A174QJS0"/>
<accession>A0A174QJS0</accession>
<dbReference type="InterPro" id="IPR050833">
    <property type="entry name" value="Poly_Biosynth_Transport"/>
</dbReference>
<keyword evidence="3 6" id="KW-0812">Transmembrane</keyword>
<keyword evidence="2" id="KW-1003">Cell membrane</keyword>
<feature type="transmembrane region" description="Helical" evidence="6">
    <location>
        <begin position="15"/>
        <end position="32"/>
    </location>
</feature>
<feature type="transmembrane region" description="Helical" evidence="6">
    <location>
        <begin position="381"/>
        <end position="399"/>
    </location>
</feature>
<evidence type="ECO:0000256" key="1">
    <source>
        <dbReference type="ARBA" id="ARBA00004651"/>
    </source>
</evidence>
<dbReference type="GO" id="GO:0005886">
    <property type="term" value="C:plasma membrane"/>
    <property type="evidence" value="ECO:0007669"/>
    <property type="project" value="UniProtKB-SubCell"/>
</dbReference>
<proteinExistence type="predicted"/>
<evidence type="ECO:0000313" key="8">
    <source>
        <dbReference type="Proteomes" id="UP000095606"/>
    </source>
</evidence>
<reference evidence="7 8" key="1">
    <citation type="submission" date="2015-09" db="EMBL/GenBank/DDBJ databases">
        <authorList>
            <consortium name="Pathogen Informatics"/>
        </authorList>
    </citation>
    <scope>NUCLEOTIDE SEQUENCE [LARGE SCALE GENOMIC DNA]</scope>
    <source>
        <strain evidence="7 8">2789STDY5834846</strain>
    </source>
</reference>
<sequence>MPSTSQNKQIAKNTIVLYLRMVLTLGVGLYTVRMVLKILGVEDYGIYNVVGGTVSLLSFVVNSMASASQRYLSFELGSGDHGALKGIFNLSVYAYIGVAFLALIICETIGLWFLNTQMTISSERISAANWVYQSAIFSFIVSILATPYISAIFSNEKMTVYGYVAIIEVSLKLFVVYLLGIIYYDKLKMYALLMFFSQVTISSFYVFYSRKHFKECRLSFYWDKLKMEEILSFSMWSMMGTLAGAMRSQGLNVLINLFFNPAINAARGIAFQMQAAVNGLRVNFYNAVSPRVTKLYSSEHHEEMMDLVFMSSKLAFFLIMFFSIPMLIETPYILHLWLGTVPEYSILFTRLVIIELTIDIFNNPLDNALGASGRVRQFQIWVSSLLLLIVPLSYLALKVAEYPEIPFVISMLVSILCFFPRLYFVRKFIALPVRQYLWKVVFVSYRVLIIASLPPLICYVMMEDDFYRLIVVCITSCISSALCIYWLGLNLIERNYVKKYVLKLPFIKSL</sequence>
<feature type="transmembrane region" description="Helical" evidence="6">
    <location>
        <begin position="469"/>
        <end position="489"/>
    </location>
</feature>
<feature type="transmembrane region" description="Helical" evidence="6">
    <location>
        <begin position="134"/>
        <end position="153"/>
    </location>
</feature>
<dbReference type="Proteomes" id="UP000095606">
    <property type="component" value="Unassembled WGS sequence"/>
</dbReference>
<evidence type="ECO:0000256" key="3">
    <source>
        <dbReference type="ARBA" id="ARBA00022692"/>
    </source>
</evidence>
<evidence type="ECO:0000256" key="4">
    <source>
        <dbReference type="ARBA" id="ARBA00022989"/>
    </source>
</evidence>
<comment type="subcellular location">
    <subcellularLocation>
        <location evidence="1">Cell membrane</location>
        <topology evidence="1">Multi-pass membrane protein</topology>
    </subcellularLocation>
</comment>
<feature type="transmembrane region" description="Helical" evidence="6">
    <location>
        <begin position="190"/>
        <end position="208"/>
    </location>
</feature>
<dbReference type="PANTHER" id="PTHR30250">
    <property type="entry name" value="PST FAMILY PREDICTED COLANIC ACID TRANSPORTER"/>
    <property type="match status" value="1"/>
</dbReference>
<protein>
    <submittedName>
        <fullName evidence="7">Polysaccharide biosynthesis protein</fullName>
    </submittedName>
</protein>
<name>A0A174QJS0_9BACE</name>
<evidence type="ECO:0000256" key="2">
    <source>
        <dbReference type="ARBA" id="ARBA00022475"/>
    </source>
</evidence>
<feature type="transmembrane region" description="Helical" evidence="6">
    <location>
        <begin position="436"/>
        <end position="457"/>
    </location>
</feature>
<dbReference type="PANTHER" id="PTHR30250:SF26">
    <property type="entry name" value="PSMA PROTEIN"/>
    <property type="match status" value="1"/>
</dbReference>
<feature type="transmembrane region" description="Helical" evidence="6">
    <location>
        <begin position="86"/>
        <end position="114"/>
    </location>
</feature>
<evidence type="ECO:0000256" key="6">
    <source>
        <dbReference type="SAM" id="Phobius"/>
    </source>
</evidence>
<gene>
    <name evidence="7" type="ORF">ERS852461_03221</name>
</gene>
<dbReference type="EMBL" id="CZAE01000016">
    <property type="protein sequence ID" value="CUP71857.1"/>
    <property type="molecule type" value="Genomic_DNA"/>
</dbReference>
<evidence type="ECO:0000256" key="5">
    <source>
        <dbReference type="ARBA" id="ARBA00023136"/>
    </source>
</evidence>
<feature type="transmembrane region" description="Helical" evidence="6">
    <location>
        <begin position="44"/>
        <end position="65"/>
    </location>
</feature>
<keyword evidence="5 6" id="KW-0472">Membrane</keyword>
<feature type="transmembrane region" description="Helical" evidence="6">
    <location>
        <begin position="344"/>
        <end position="361"/>
    </location>
</feature>
<feature type="transmembrane region" description="Helical" evidence="6">
    <location>
        <begin position="160"/>
        <end position="184"/>
    </location>
</feature>
<evidence type="ECO:0000313" key="7">
    <source>
        <dbReference type="EMBL" id="CUP71857.1"/>
    </source>
</evidence>
<keyword evidence="4 6" id="KW-1133">Transmembrane helix</keyword>
<organism evidence="7 8">
    <name type="scientific">Bacteroides faecis</name>
    <dbReference type="NCBI Taxonomy" id="674529"/>
    <lineage>
        <taxon>Bacteria</taxon>
        <taxon>Pseudomonadati</taxon>
        <taxon>Bacteroidota</taxon>
        <taxon>Bacteroidia</taxon>
        <taxon>Bacteroidales</taxon>
        <taxon>Bacteroidaceae</taxon>
        <taxon>Bacteroides</taxon>
    </lineage>
</organism>